<evidence type="ECO:0000256" key="2">
    <source>
        <dbReference type="ARBA" id="ARBA00023134"/>
    </source>
</evidence>
<dbReference type="InterPro" id="IPR037103">
    <property type="entry name" value="Tubulin/FtsZ-like_C"/>
</dbReference>
<dbReference type="GO" id="GO:0005525">
    <property type="term" value="F:GTP binding"/>
    <property type="evidence" value="ECO:0007669"/>
    <property type="project" value="UniProtKB-KW"/>
</dbReference>
<evidence type="ECO:0000313" key="3">
    <source>
        <dbReference type="EMBL" id="KKN58224.1"/>
    </source>
</evidence>
<keyword evidence="1" id="KW-0547">Nucleotide-binding</keyword>
<sequence>MKEQRFVLQLGMGTDQHGHDNDCTNAAIKAIKNAISNNCLTGLSEICGLKEPKDLSRMKVHVKIGAPYPDKIDEEKVLKAIPFGEKSIEVVQGGLVAEGIMIQELGDTSDNILVCNAAVTVSISDI</sequence>
<dbReference type="AlphaFoldDB" id="A0A0F9RTZ5"/>
<dbReference type="Pfam" id="PF09585">
    <property type="entry name" value="Lin0512_fam"/>
    <property type="match status" value="1"/>
</dbReference>
<comment type="caution">
    <text evidence="3">The sequence shown here is derived from an EMBL/GenBank/DDBJ whole genome shotgun (WGS) entry which is preliminary data.</text>
</comment>
<keyword evidence="2" id="KW-0342">GTP-binding</keyword>
<dbReference type="PANTHER" id="PTHR34784">
    <property type="entry name" value="50S RIBOSOMAL PROTEIN L34"/>
    <property type="match status" value="1"/>
</dbReference>
<evidence type="ECO:0000256" key="1">
    <source>
        <dbReference type="ARBA" id="ARBA00022741"/>
    </source>
</evidence>
<dbReference type="EMBL" id="LAZR01000770">
    <property type="protein sequence ID" value="KKN58224.1"/>
    <property type="molecule type" value="Genomic_DNA"/>
</dbReference>
<organism evidence="3">
    <name type="scientific">marine sediment metagenome</name>
    <dbReference type="NCBI Taxonomy" id="412755"/>
    <lineage>
        <taxon>unclassified sequences</taxon>
        <taxon>metagenomes</taxon>
        <taxon>ecological metagenomes</taxon>
    </lineage>
</organism>
<name>A0A0F9RTZ5_9ZZZZ</name>
<protein>
    <recommendedName>
        <fullName evidence="4">Lin0512 family protein</fullName>
    </recommendedName>
</protein>
<reference evidence="3" key="1">
    <citation type="journal article" date="2015" name="Nature">
        <title>Complex archaea that bridge the gap between prokaryotes and eukaryotes.</title>
        <authorList>
            <person name="Spang A."/>
            <person name="Saw J.H."/>
            <person name="Jorgensen S.L."/>
            <person name="Zaremba-Niedzwiedzka K."/>
            <person name="Martijn J."/>
            <person name="Lind A.E."/>
            <person name="van Eijk R."/>
            <person name="Schleper C."/>
            <person name="Guy L."/>
            <person name="Ettema T.J."/>
        </authorList>
    </citation>
    <scope>NUCLEOTIDE SEQUENCE</scope>
</reference>
<dbReference type="PANTHER" id="PTHR34784:SF1">
    <property type="entry name" value="50S RIBOSOMAL PROTEIN L34"/>
    <property type="match status" value="1"/>
</dbReference>
<gene>
    <name evidence="3" type="ORF">LCGC14_0554130</name>
</gene>
<dbReference type="InterPro" id="IPR011719">
    <property type="entry name" value="CHP02058"/>
</dbReference>
<proteinExistence type="predicted"/>
<dbReference type="NCBIfam" id="TIGR02058">
    <property type="entry name" value="lin0512_fam"/>
    <property type="match status" value="1"/>
</dbReference>
<accession>A0A0F9RTZ5</accession>
<evidence type="ECO:0008006" key="4">
    <source>
        <dbReference type="Google" id="ProtNLM"/>
    </source>
</evidence>
<dbReference type="Gene3D" id="3.30.1330.20">
    <property type="entry name" value="Tubulin/FtsZ, C-terminal domain"/>
    <property type="match status" value="1"/>
</dbReference>